<dbReference type="Proteomes" id="UP001313282">
    <property type="component" value="Unassembled WGS sequence"/>
</dbReference>
<dbReference type="InterPro" id="IPR014480">
    <property type="entry name" value="Mannan-1_6-alpha_mannosidase"/>
</dbReference>
<dbReference type="GO" id="GO:0016052">
    <property type="term" value="P:carbohydrate catabolic process"/>
    <property type="evidence" value="ECO:0007669"/>
    <property type="project" value="InterPro"/>
</dbReference>
<keyword evidence="4 10" id="KW-0732">Signal</keyword>
<evidence type="ECO:0000313" key="12">
    <source>
        <dbReference type="Proteomes" id="UP001313282"/>
    </source>
</evidence>
<evidence type="ECO:0000256" key="6">
    <source>
        <dbReference type="ARBA" id="ARBA00023180"/>
    </source>
</evidence>
<dbReference type="PANTHER" id="PTHR12145:SF41">
    <property type="entry name" value="MANNAN ENDO-1,6-ALPHA-MANNOSIDASE"/>
    <property type="match status" value="1"/>
</dbReference>
<evidence type="ECO:0000256" key="3">
    <source>
        <dbReference type="ARBA" id="ARBA00012350"/>
    </source>
</evidence>
<keyword evidence="6" id="KW-0325">Glycoprotein</keyword>
<proteinExistence type="inferred from homology"/>
<dbReference type="Pfam" id="PF03663">
    <property type="entry name" value="Glyco_hydro_76"/>
    <property type="match status" value="1"/>
</dbReference>
<evidence type="ECO:0000256" key="10">
    <source>
        <dbReference type="SAM" id="SignalP"/>
    </source>
</evidence>
<dbReference type="PANTHER" id="PTHR12145">
    <property type="entry name" value="MANNAN ENDO-1,6-ALPHA-MANNOSIDASE DCW1"/>
    <property type="match status" value="1"/>
</dbReference>
<organism evidence="11 12">
    <name type="scientific">Orbilia javanica</name>
    <dbReference type="NCBI Taxonomy" id="47235"/>
    <lineage>
        <taxon>Eukaryota</taxon>
        <taxon>Fungi</taxon>
        <taxon>Dikarya</taxon>
        <taxon>Ascomycota</taxon>
        <taxon>Pezizomycotina</taxon>
        <taxon>Orbiliomycetes</taxon>
        <taxon>Orbiliales</taxon>
        <taxon>Orbiliaceae</taxon>
        <taxon>Orbilia</taxon>
    </lineage>
</organism>
<gene>
    <name evidence="11" type="primary">DCW1_3</name>
    <name evidence="11" type="ORF">TWF718_005818</name>
</gene>
<evidence type="ECO:0000256" key="1">
    <source>
        <dbReference type="ARBA" id="ARBA00001452"/>
    </source>
</evidence>
<dbReference type="AlphaFoldDB" id="A0AAN8RP67"/>
<evidence type="ECO:0000256" key="9">
    <source>
        <dbReference type="SAM" id="MobiDB-lite"/>
    </source>
</evidence>
<dbReference type="Gene3D" id="1.50.10.20">
    <property type="match status" value="1"/>
</dbReference>
<evidence type="ECO:0000256" key="4">
    <source>
        <dbReference type="ARBA" id="ARBA00022729"/>
    </source>
</evidence>
<accession>A0AAN8RP67</accession>
<keyword evidence="12" id="KW-1185">Reference proteome</keyword>
<dbReference type="EC" id="3.2.1.101" evidence="3 8"/>
<feature type="region of interest" description="Disordered" evidence="9">
    <location>
        <begin position="405"/>
        <end position="442"/>
    </location>
</feature>
<dbReference type="GO" id="GO:0008496">
    <property type="term" value="F:mannan endo-1,6-alpha-mannosidase activity"/>
    <property type="evidence" value="ECO:0007669"/>
    <property type="project" value="UniProtKB-UniRule"/>
</dbReference>
<evidence type="ECO:0000256" key="8">
    <source>
        <dbReference type="PIRNR" id="PIRNR016302"/>
    </source>
</evidence>
<comment type="similarity">
    <text evidence="2 8">Belongs to the glycosyl hydrolase 76 family.</text>
</comment>
<dbReference type="EMBL" id="JAVHNR010000003">
    <property type="protein sequence ID" value="KAK6347997.1"/>
    <property type="molecule type" value="Genomic_DNA"/>
</dbReference>
<evidence type="ECO:0000256" key="2">
    <source>
        <dbReference type="ARBA" id="ARBA00009699"/>
    </source>
</evidence>
<feature type="chain" id="PRO_5042828520" description="Mannan endo-1,6-alpha-mannosidase" evidence="10">
    <location>
        <begin position="23"/>
        <end position="467"/>
    </location>
</feature>
<keyword evidence="5 8" id="KW-0378">Hydrolase</keyword>
<feature type="compositionally biased region" description="Low complexity" evidence="9">
    <location>
        <begin position="417"/>
        <end position="431"/>
    </location>
</feature>
<comment type="catalytic activity">
    <reaction evidence="1 8">
        <text>Random hydrolysis of (1-&gt;6)-alpha-D-mannosidic linkages in unbranched (1-&gt;6)-mannans.</text>
        <dbReference type="EC" id="3.2.1.101"/>
    </reaction>
</comment>
<dbReference type="GO" id="GO:0009272">
    <property type="term" value="P:fungal-type cell wall biogenesis"/>
    <property type="evidence" value="ECO:0007669"/>
    <property type="project" value="TreeGrafter"/>
</dbReference>
<comment type="caution">
    <text evidence="11">The sequence shown here is derived from an EMBL/GenBank/DDBJ whole genome shotgun (WGS) entry which is preliminary data.</text>
</comment>
<reference evidence="11 12" key="1">
    <citation type="submission" date="2019-10" db="EMBL/GenBank/DDBJ databases">
        <authorList>
            <person name="Palmer J.M."/>
        </authorList>
    </citation>
    <scope>NUCLEOTIDE SEQUENCE [LARGE SCALE GENOMIC DNA]</scope>
    <source>
        <strain evidence="11 12">TWF718</strain>
    </source>
</reference>
<evidence type="ECO:0000256" key="5">
    <source>
        <dbReference type="ARBA" id="ARBA00022801"/>
    </source>
</evidence>
<feature type="signal peptide" evidence="10">
    <location>
        <begin position="1"/>
        <end position="22"/>
    </location>
</feature>
<evidence type="ECO:0000256" key="7">
    <source>
        <dbReference type="ARBA" id="ARBA00023295"/>
    </source>
</evidence>
<dbReference type="SUPFAM" id="SSF48208">
    <property type="entry name" value="Six-hairpin glycosidases"/>
    <property type="match status" value="1"/>
</dbReference>
<keyword evidence="7 8" id="KW-0326">Glycosidase</keyword>
<dbReference type="InterPro" id="IPR008928">
    <property type="entry name" value="6-hairpin_glycosidase_sf"/>
</dbReference>
<protein>
    <recommendedName>
        <fullName evidence="3 8">Mannan endo-1,6-alpha-mannosidase</fullName>
        <ecNumber evidence="3 8">3.2.1.101</ecNumber>
    </recommendedName>
</protein>
<dbReference type="InterPro" id="IPR005198">
    <property type="entry name" value="Glyco_hydro_76"/>
</dbReference>
<evidence type="ECO:0000313" key="11">
    <source>
        <dbReference type="EMBL" id="KAK6347997.1"/>
    </source>
</evidence>
<name>A0AAN8RP67_9PEZI</name>
<dbReference type="PIRSF" id="PIRSF016302">
    <property type="entry name" value="Man_a_manosd"/>
    <property type="match status" value="1"/>
</dbReference>
<sequence length="467" mass="49945">MRSILSTSSAVLALSLAPAVLAQLKVDIDKPDTLKAAAGVVVKSLVDDYTSQKPFVAGLLPSEYSFFESGVFFNTLMNYAAYTGDKTYNSLFEKDFFNQIGANADFIPANKAATIANDDVGYWALAAISAAEFGAKPADSSSPSYLTLADNAFNGFVRRWDDKTCGGGLRWTIVPSSTGYDFKDTNSNGAFFELAARLGAQTKNQTYLDWANKVYDWTAKVGLLGTLDTNSVGQVFAGASVKDKCQQIDESFYSAQQANYMYGAAAMFKATLSITWKERLASLVSYSAVTYFGPQQYVDDGKSQVVTEAGCEYENKCTVDQKAGKAILFRSLGYALEYDSLGLLMTVQINNSARAAAKSCNSDGDCAFKWTDFEYDVTKGTGAGEKMAAIESFLAVVRRTDNKPVTGAFSSDEKTESPSTTETSSPASQTSADAEVSASKVPNSGSRLTAGSILGGAVLVSLLHLIL</sequence>